<dbReference type="PANTHER" id="PTHR24327">
    <property type="entry name" value="HOMEOBOX PROTEIN"/>
    <property type="match status" value="1"/>
</dbReference>
<evidence type="ECO:0000256" key="2">
    <source>
        <dbReference type="ARBA" id="ARBA00023155"/>
    </source>
</evidence>
<dbReference type="SUPFAM" id="SSF46689">
    <property type="entry name" value="Homeodomain-like"/>
    <property type="match status" value="1"/>
</dbReference>
<dbReference type="InterPro" id="IPR001356">
    <property type="entry name" value="HD"/>
</dbReference>
<comment type="subcellular location">
    <subcellularLocation>
        <location evidence="4 5">Nucleus</location>
    </subcellularLocation>
</comment>
<dbReference type="InterPro" id="IPR050460">
    <property type="entry name" value="Distal-less_Homeobox_TF"/>
</dbReference>
<dbReference type="GO" id="GO:0000978">
    <property type="term" value="F:RNA polymerase II cis-regulatory region sequence-specific DNA binding"/>
    <property type="evidence" value="ECO:0007669"/>
    <property type="project" value="TreeGrafter"/>
</dbReference>
<keyword evidence="2 4" id="KW-0371">Homeobox</keyword>
<dbReference type="STRING" id="5217.A0A4Q1BJX3"/>
<evidence type="ECO:0000313" key="8">
    <source>
        <dbReference type="EMBL" id="RXK37975.1"/>
    </source>
</evidence>
<dbReference type="CDD" id="cd00086">
    <property type="entry name" value="homeodomain"/>
    <property type="match status" value="1"/>
</dbReference>
<dbReference type="PROSITE" id="PS50071">
    <property type="entry name" value="HOMEOBOX_2"/>
    <property type="match status" value="1"/>
</dbReference>
<accession>A0A4Q1BJX3</accession>
<comment type="caution">
    <text evidence="8">The sequence shown here is derived from an EMBL/GenBank/DDBJ whole genome shotgun (WGS) entry which is preliminary data.</text>
</comment>
<dbReference type="SMART" id="SM00389">
    <property type="entry name" value="HOX"/>
    <property type="match status" value="1"/>
</dbReference>
<feature type="compositionally biased region" description="Low complexity" evidence="6">
    <location>
        <begin position="47"/>
        <end position="74"/>
    </location>
</feature>
<feature type="region of interest" description="Disordered" evidence="6">
    <location>
        <begin position="1"/>
        <end position="30"/>
    </location>
</feature>
<dbReference type="InterPro" id="IPR009057">
    <property type="entry name" value="Homeodomain-like_sf"/>
</dbReference>
<dbReference type="InterPro" id="IPR017970">
    <property type="entry name" value="Homeobox_CS"/>
</dbReference>
<evidence type="ECO:0000256" key="4">
    <source>
        <dbReference type="PROSITE-ProRule" id="PRU00108"/>
    </source>
</evidence>
<keyword evidence="3 4" id="KW-0539">Nucleus</keyword>
<feature type="region of interest" description="Disordered" evidence="6">
    <location>
        <begin position="46"/>
        <end position="74"/>
    </location>
</feature>
<gene>
    <name evidence="8" type="ORF">M231_04761</name>
</gene>
<dbReference type="VEuPathDB" id="FungiDB:TREMEDRAFT_60306"/>
<dbReference type="Gene3D" id="1.10.10.60">
    <property type="entry name" value="Homeodomain-like"/>
    <property type="match status" value="1"/>
</dbReference>
<feature type="compositionally biased region" description="Basic and acidic residues" evidence="6">
    <location>
        <begin position="380"/>
        <end position="391"/>
    </location>
</feature>
<keyword evidence="1 4" id="KW-0238">DNA-binding</keyword>
<evidence type="ECO:0000256" key="1">
    <source>
        <dbReference type="ARBA" id="ARBA00023125"/>
    </source>
</evidence>
<sequence length="391" mass="43590">MSENSNSPKLETFSMSPQSPPPPLIRLPSPDMTIKMESLPQIQIRHSWSSSPNSHSLSFTSTSKRTPMSISSISHSTSTSISTMSALSTSPAVQSAQTFIPTPMAYRSPPSLPRIQTPDPLSVTIHLPSPPTQKKTDFVLSTPPKRRKSEGLSAYPTPARSGSRDDSQGYEDTEGKRRDLDPRYWSPAPPPIFKHENGHVSYAEERYDGNGNEGGRPRLSIHPYAARPDMRYFSAVAPRAPNVFEQGRGSSPASAISGGLPNFKAPRKRADDSQVALLLEVFERTSYPTTEERDHLARRLGMTSRSVQIWFQNRRRAVKVEYQSAIQRAEADVVRSSPSTYHGRRGLAQPYTHLEQVFWGRPQSPRAVPSYHPPIPHTVGETRREVHGTRY</sequence>
<evidence type="ECO:0000256" key="5">
    <source>
        <dbReference type="RuleBase" id="RU000682"/>
    </source>
</evidence>
<dbReference type="PROSITE" id="PS00027">
    <property type="entry name" value="HOMEOBOX_1"/>
    <property type="match status" value="1"/>
</dbReference>
<feature type="DNA-binding region" description="Homeobox" evidence="4">
    <location>
        <begin position="263"/>
        <end position="322"/>
    </location>
</feature>
<dbReference type="GO" id="GO:0000981">
    <property type="term" value="F:DNA-binding transcription factor activity, RNA polymerase II-specific"/>
    <property type="evidence" value="ECO:0007669"/>
    <property type="project" value="InterPro"/>
</dbReference>
<evidence type="ECO:0000256" key="3">
    <source>
        <dbReference type="ARBA" id="ARBA00023242"/>
    </source>
</evidence>
<name>A0A4Q1BJX3_TREME</name>
<organism evidence="8 9">
    <name type="scientific">Tremella mesenterica</name>
    <name type="common">Jelly fungus</name>
    <dbReference type="NCBI Taxonomy" id="5217"/>
    <lineage>
        <taxon>Eukaryota</taxon>
        <taxon>Fungi</taxon>
        <taxon>Dikarya</taxon>
        <taxon>Basidiomycota</taxon>
        <taxon>Agaricomycotina</taxon>
        <taxon>Tremellomycetes</taxon>
        <taxon>Tremellales</taxon>
        <taxon>Tremellaceae</taxon>
        <taxon>Tremella</taxon>
    </lineage>
</organism>
<evidence type="ECO:0000259" key="7">
    <source>
        <dbReference type="PROSITE" id="PS50071"/>
    </source>
</evidence>
<dbReference type="PANTHER" id="PTHR24327:SF41">
    <property type="entry name" value="BRAIN-SPECIFIC HOMEOBOX PROTEIN"/>
    <property type="match status" value="1"/>
</dbReference>
<keyword evidence="9" id="KW-1185">Reference proteome</keyword>
<feature type="region of interest" description="Disordered" evidence="6">
    <location>
        <begin position="246"/>
        <end position="267"/>
    </location>
</feature>
<dbReference type="InParanoid" id="A0A4Q1BJX3"/>
<dbReference type="EMBL" id="SDIL01000056">
    <property type="protein sequence ID" value="RXK37975.1"/>
    <property type="molecule type" value="Genomic_DNA"/>
</dbReference>
<feature type="domain" description="Homeobox" evidence="7">
    <location>
        <begin position="261"/>
        <end position="321"/>
    </location>
</feature>
<evidence type="ECO:0000313" key="9">
    <source>
        <dbReference type="Proteomes" id="UP000289152"/>
    </source>
</evidence>
<dbReference type="Pfam" id="PF00046">
    <property type="entry name" value="Homeodomain"/>
    <property type="match status" value="1"/>
</dbReference>
<reference evidence="8 9" key="1">
    <citation type="submission" date="2016-06" db="EMBL/GenBank/DDBJ databases">
        <title>Evolution of pathogenesis and genome organization in the Tremellales.</title>
        <authorList>
            <person name="Cuomo C."/>
            <person name="Litvintseva A."/>
            <person name="Heitman J."/>
            <person name="Chen Y."/>
            <person name="Sun S."/>
            <person name="Springer D."/>
            <person name="Dromer F."/>
            <person name="Young S."/>
            <person name="Zeng Q."/>
            <person name="Chapman S."/>
            <person name="Gujja S."/>
            <person name="Saif S."/>
            <person name="Birren B."/>
        </authorList>
    </citation>
    <scope>NUCLEOTIDE SEQUENCE [LARGE SCALE GENOMIC DNA]</scope>
    <source>
        <strain evidence="8 9">ATCC 28783</strain>
    </source>
</reference>
<feature type="region of interest" description="Disordered" evidence="6">
    <location>
        <begin position="368"/>
        <end position="391"/>
    </location>
</feature>
<feature type="region of interest" description="Disordered" evidence="6">
    <location>
        <begin position="105"/>
        <end position="198"/>
    </location>
</feature>
<proteinExistence type="predicted"/>
<dbReference type="Proteomes" id="UP000289152">
    <property type="component" value="Unassembled WGS sequence"/>
</dbReference>
<evidence type="ECO:0000256" key="6">
    <source>
        <dbReference type="SAM" id="MobiDB-lite"/>
    </source>
</evidence>
<protein>
    <recommendedName>
        <fullName evidence="7">Homeobox domain-containing protein</fullName>
    </recommendedName>
</protein>
<dbReference type="AlphaFoldDB" id="A0A4Q1BJX3"/>
<dbReference type="GO" id="GO:0005634">
    <property type="term" value="C:nucleus"/>
    <property type="evidence" value="ECO:0007669"/>
    <property type="project" value="UniProtKB-SubCell"/>
</dbReference>
<feature type="compositionally biased region" description="Basic and acidic residues" evidence="6">
    <location>
        <begin position="162"/>
        <end position="182"/>
    </location>
</feature>
<dbReference type="OrthoDB" id="6159439at2759"/>